<dbReference type="EMBL" id="MSIF01000013">
    <property type="protein sequence ID" value="OLF07996.1"/>
    <property type="molecule type" value="Genomic_DNA"/>
</dbReference>
<reference evidence="1 2" key="1">
    <citation type="submission" date="2016-12" db="EMBL/GenBank/DDBJ databases">
        <title>The draft genome sequence of Actinophytocola xinjiangensis.</title>
        <authorList>
            <person name="Wang W."/>
            <person name="Yuan L."/>
        </authorList>
    </citation>
    <scope>NUCLEOTIDE SEQUENCE [LARGE SCALE GENOMIC DNA]</scope>
    <source>
        <strain evidence="1 2">CGMCC 4.4663</strain>
    </source>
</reference>
<name>A0A7Z1AVZ9_9PSEU</name>
<accession>A0A7Z1AVZ9</accession>
<dbReference type="Proteomes" id="UP000185696">
    <property type="component" value="Unassembled WGS sequence"/>
</dbReference>
<keyword evidence="2" id="KW-1185">Reference proteome</keyword>
<dbReference type="AlphaFoldDB" id="A0A7Z1AVZ9"/>
<protein>
    <recommendedName>
        <fullName evidence="3">Excreted virulence factor EspC (Type VII ESX diderm)</fullName>
    </recommendedName>
</protein>
<proteinExistence type="predicted"/>
<evidence type="ECO:0008006" key="3">
    <source>
        <dbReference type="Google" id="ProtNLM"/>
    </source>
</evidence>
<organism evidence="1 2">
    <name type="scientific">Actinophytocola xinjiangensis</name>
    <dbReference type="NCBI Taxonomy" id="485602"/>
    <lineage>
        <taxon>Bacteria</taxon>
        <taxon>Bacillati</taxon>
        <taxon>Actinomycetota</taxon>
        <taxon>Actinomycetes</taxon>
        <taxon>Pseudonocardiales</taxon>
        <taxon>Pseudonocardiaceae</taxon>
    </lineage>
</organism>
<dbReference type="OrthoDB" id="3628013at2"/>
<dbReference type="RefSeq" id="WP_075135300.1">
    <property type="nucleotide sequence ID" value="NZ_MSIF01000013.1"/>
</dbReference>
<gene>
    <name evidence="1" type="ORF">BLA60_24290</name>
</gene>
<comment type="caution">
    <text evidence="1">The sequence shown here is derived from an EMBL/GenBank/DDBJ whole genome shotgun (WGS) entry which is preliminary data.</text>
</comment>
<evidence type="ECO:0000313" key="2">
    <source>
        <dbReference type="Proteomes" id="UP000185696"/>
    </source>
</evidence>
<evidence type="ECO:0000313" key="1">
    <source>
        <dbReference type="EMBL" id="OLF07996.1"/>
    </source>
</evidence>
<sequence length="85" mass="8783">MAVILPASVLTSHLESCAAELAASLPPDDLGAVLAQLVSGQRHIASTLSRLSEFHTGPLSEVLQAASRAAEHAAEALAEGEHLFE</sequence>